<keyword evidence="2" id="KW-0646">Protease inhibitor</keyword>
<evidence type="ECO:0000313" key="5">
    <source>
        <dbReference type="Proteomes" id="UP000000768"/>
    </source>
</evidence>
<proteinExistence type="inferred from homology"/>
<keyword evidence="5" id="KW-1185">Reference proteome</keyword>
<dbReference type="Proteomes" id="UP000000768">
    <property type="component" value="Chromosome 4"/>
</dbReference>
<sequence length="70" mass="7818">MSVRMSWPEVVGWSAADAKAQIKSDRPDVTIEVLPWSTYAPPKYFNNLRVRVYVDTSYAGSPVVYVPVVG</sequence>
<dbReference type="InterPro" id="IPR036354">
    <property type="entry name" value="Prot_inh_pot1_sf"/>
</dbReference>
<dbReference type="PANTHER" id="PTHR33091">
    <property type="entry name" value="PROTEIN, PUTATIVE, EXPRESSED-RELATED"/>
    <property type="match status" value="1"/>
</dbReference>
<evidence type="ECO:0000256" key="1">
    <source>
        <dbReference type="ARBA" id="ARBA00008210"/>
    </source>
</evidence>
<reference evidence="5" key="2">
    <citation type="journal article" date="2018" name="Plant J.">
        <title>The Sorghum bicolor reference genome: improved assembly, gene annotations, a transcriptome atlas, and signatures of genome organization.</title>
        <authorList>
            <person name="McCormick R.F."/>
            <person name="Truong S.K."/>
            <person name="Sreedasyam A."/>
            <person name="Jenkins J."/>
            <person name="Shu S."/>
            <person name="Sims D."/>
            <person name="Kennedy M."/>
            <person name="Amirebrahimi M."/>
            <person name="Weers B.D."/>
            <person name="McKinley B."/>
            <person name="Mattison A."/>
            <person name="Morishige D.T."/>
            <person name="Grimwood J."/>
            <person name="Schmutz J."/>
            <person name="Mullet J.E."/>
        </authorList>
    </citation>
    <scope>NUCLEOTIDE SEQUENCE [LARGE SCALE GENOMIC DNA]</scope>
    <source>
        <strain evidence="5">cv. BTx623</strain>
    </source>
</reference>
<organism evidence="4 5">
    <name type="scientific">Sorghum bicolor</name>
    <name type="common">Sorghum</name>
    <name type="synonym">Sorghum vulgare</name>
    <dbReference type="NCBI Taxonomy" id="4558"/>
    <lineage>
        <taxon>Eukaryota</taxon>
        <taxon>Viridiplantae</taxon>
        <taxon>Streptophyta</taxon>
        <taxon>Embryophyta</taxon>
        <taxon>Tracheophyta</taxon>
        <taxon>Spermatophyta</taxon>
        <taxon>Magnoliopsida</taxon>
        <taxon>Liliopsida</taxon>
        <taxon>Poales</taxon>
        <taxon>Poaceae</taxon>
        <taxon>PACMAD clade</taxon>
        <taxon>Panicoideae</taxon>
        <taxon>Andropogonodae</taxon>
        <taxon>Andropogoneae</taxon>
        <taxon>Sorghinae</taxon>
        <taxon>Sorghum</taxon>
    </lineage>
</organism>
<dbReference type="Gramene" id="KXG29342">
    <property type="protein sequence ID" value="KXG29342"/>
    <property type="gene ID" value="SORBI_3004G022700"/>
</dbReference>
<evidence type="ECO:0008006" key="6">
    <source>
        <dbReference type="Google" id="ProtNLM"/>
    </source>
</evidence>
<name>A0A194YMB3_SORBI</name>
<dbReference type="EMBL" id="CM000763">
    <property type="protein sequence ID" value="KXG29342.1"/>
    <property type="molecule type" value="Genomic_DNA"/>
</dbReference>
<protein>
    <recommendedName>
        <fullName evidence="6">Subtilisin inhibitor 1</fullName>
    </recommendedName>
</protein>
<accession>A0A194YMB3</accession>
<evidence type="ECO:0000256" key="3">
    <source>
        <dbReference type="ARBA" id="ARBA00022900"/>
    </source>
</evidence>
<dbReference type="Pfam" id="PF00280">
    <property type="entry name" value="potato_inhibit"/>
    <property type="match status" value="1"/>
</dbReference>
<dbReference type="InParanoid" id="A0A194YMB3"/>
<dbReference type="SUPFAM" id="SSF54654">
    <property type="entry name" value="CI-2 family of serine protease inhibitors"/>
    <property type="match status" value="1"/>
</dbReference>
<dbReference type="GO" id="GO:0004867">
    <property type="term" value="F:serine-type endopeptidase inhibitor activity"/>
    <property type="evidence" value="ECO:0007669"/>
    <property type="project" value="UniProtKB-KW"/>
</dbReference>
<dbReference type="Gene3D" id="3.30.10.10">
    <property type="entry name" value="Trypsin Inhibitor V, subunit A"/>
    <property type="match status" value="1"/>
</dbReference>
<dbReference type="GO" id="GO:0009611">
    <property type="term" value="P:response to wounding"/>
    <property type="evidence" value="ECO:0007669"/>
    <property type="project" value="InterPro"/>
</dbReference>
<dbReference type="OMA" id="PWSTYAP"/>
<comment type="similarity">
    <text evidence="1">Belongs to the protease inhibitor I13 (potato type I serine protease inhibitor) family.</text>
</comment>
<dbReference type="InterPro" id="IPR000864">
    <property type="entry name" value="Prot_inh_pot1"/>
</dbReference>
<evidence type="ECO:0000313" key="4">
    <source>
        <dbReference type="EMBL" id="KXG29342.1"/>
    </source>
</evidence>
<dbReference type="PANTHER" id="PTHR33091:SF3">
    <property type="entry name" value="OS02G0123900 PROTEIN"/>
    <property type="match status" value="1"/>
</dbReference>
<dbReference type="AlphaFoldDB" id="A0A194YMB3"/>
<evidence type="ECO:0000256" key="2">
    <source>
        <dbReference type="ARBA" id="ARBA00022690"/>
    </source>
</evidence>
<dbReference type="PROSITE" id="PS00285">
    <property type="entry name" value="POTATO_INHIBITOR"/>
    <property type="match status" value="1"/>
</dbReference>
<gene>
    <name evidence="4" type="ORF">SORBI_3004G022700</name>
</gene>
<reference evidence="4 5" key="1">
    <citation type="journal article" date="2009" name="Nature">
        <title>The Sorghum bicolor genome and the diversification of grasses.</title>
        <authorList>
            <person name="Paterson A.H."/>
            <person name="Bowers J.E."/>
            <person name="Bruggmann R."/>
            <person name="Dubchak I."/>
            <person name="Grimwood J."/>
            <person name="Gundlach H."/>
            <person name="Haberer G."/>
            <person name="Hellsten U."/>
            <person name="Mitros T."/>
            <person name="Poliakov A."/>
            <person name="Schmutz J."/>
            <person name="Spannagl M."/>
            <person name="Tang H."/>
            <person name="Wang X."/>
            <person name="Wicker T."/>
            <person name="Bharti A.K."/>
            <person name="Chapman J."/>
            <person name="Feltus F.A."/>
            <person name="Gowik U."/>
            <person name="Grigoriev I.V."/>
            <person name="Lyons E."/>
            <person name="Maher C.A."/>
            <person name="Martis M."/>
            <person name="Narechania A."/>
            <person name="Otillar R.P."/>
            <person name="Penning B.W."/>
            <person name="Salamov A.A."/>
            <person name="Wang Y."/>
            <person name="Zhang L."/>
            <person name="Carpita N.C."/>
            <person name="Freeling M."/>
            <person name="Gingle A.R."/>
            <person name="Hash C.T."/>
            <person name="Keller B."/>
            <person name="Klein P."/>
            <person name="Kresovich S."/>
            <person name="McCann M.C."/>
            <person name="Ming R."/>
            <person name="Peterson D.G."/>
            <person name="Mehboob-ur-Rahman"/>
            <person name="Ware D."/>
            <person name="Westhoff P."/>
            <person name="Mayer K.F."/>
            <person name="Messing J."/>
            <person name="Rokhsar D.S."/>
        </authorList>
    </citation>
    <scope>NUCLEOTIDE SEQUENCE [LARGE SCALE GENOMIC DNA]</scope>
    <source>
        <strain evidence="5">cv. BTx623</strain>
    </source>
</reference>
<keyword evidence="3" id="KW-0722">Serine protease inhibitor</keyword>